<dbReference type="GO" id="GO:0003723">
    <property type="term" value="F:RNA binding"/>
    <property type="evidence" value="ECO:0007669"/>
    <property type="project" value="UniProtKB-KW"/>
</dbReference>
<keyword evidence="7" id="KW-0460">Magnesium</keyword>
<dbReference type="Gene3D" id="3.30.420.10">
    <property type="entry name" value="Ribonuclease H-like superfamily/Ribonuclease H"/>
    <property type="match status" value="1"/>
</dbReference>
<proteinExistence type="predicted"/>
<evidence type="ECO:0000256" key="3">
    <source>
        <dbReference type="ARBA" id="ARBA00022722"/>
    </source>
</evidence>
<evidence type="ECO:0000256" key="13">
    <source>
        <dbReference type="ARBA" id="ARBA00048173"/>
    </source>
</evidence>
<keyword evidence="8" id="KW-0694">RNA-binding</keyword>
<name>A0A284SC19_ARMOS</name>
<dbReference type="SUPFAM" id="SSF53098">
    <property type="entry name" value="Ribonuclease H-like"/>
    <property type="match status" value="1"/>
</dbReference>
<evidence type="ECO:0000256" key="10">
    <source>
        <dbReference type="ARBA" id="ARBA00022918"/>
    </source>
</evidence>
<evidence type="ECO:0000313" key="17">
    <source>
        <dbReference type="EMBL" id="SJL18553.1"/>
    </source>
</evidence>
<evidence type="ECO:0000256" key="2">
    <source>
        <dbReference type="ARBA" id="ARBA00022695"/>
    </source>
</evidence>
<dbReference type="GO" id="GO:0016787">
    <property type="term" value="F:hydrolase activity"/>
    <property type="evidence" value="ECO:0007669"/>
    <property type="project" value="UniProtKB-KW"/>
</dbReference>
<keyword evidence="11" id="KW-0239">DNA-directed DNA polymerase</keyword>
<evidence type="ECO:0000256" key="4">
    <source>
        <dbReference type="ARBA" id="ARBA00022723"/>
    </source>
</evidence>
<dbReference type="Pfam" id="PF25597">
    <property type="entry name" value="SH3_retrovirus"/>
    <property type="match status" value="1"/>
</dbReference>
<dbReference type="InterPro" id="IPR039537">
    <property type="entry name" value="Retrotran_Ty1/copia-like"/>
</dbReference>
<feature type="region of interest" description="Disordered" evidence="15">
    <location>
        <begin position="196"/>
        <end position="299"/>
    </location>
</feature>
<evidence type="ECO:0000259" key="16">
    <source>
        <dbReference type="PROSITE" id="PS50994"/>
    </source>
</evidence>
<keyword evidence="2" id="KW-0548">Nucleotidyltransferase</keyword>
<dbReference type="OrthoDB" id="3061254at2759"/>
<reference evidence="18" key="1">
    <citation type="journal article" date="2017" name="Nat. Ecol. Evol.">
        <title>Genome expansion and lineage-specific genetic innovations in the forest pathogenic fungi Armillaria.</title>
        <authorList>
            <person name="Sipos G."/>
            <person name="Prasanna A.N."/>
            <person name="Walter M.C."/>
            <person name="O'Connor E."/>
            <person name="Balint B."/>
            <person name="Krizsan K."/>
            <person name="Kiss B."/>
            <person name="Hess J."/>
            <person name="Varga T."/>
            <person name="Slot J."/>
            <person name="Riley R."/>
            <person name="Boka B."/>
            <person name="Rigling D."/>
            <person name="Barry K."/>
            <person name="Lee J."/>
            <person name="Mihaltcheva S."/>
            <person name="LaButti K."/>
            <person name="Lipzen A."/>
            <person name="Waldron R."/>
            <person name="Moloney N.M."/>
            <person name="Sperisen C."/>
            <person name="Kredics L."/>
            <person name="Vagvoelgyi C."/>
            <person name="Patrignani A."/>
            <person name="Fitzpatrick D."/>
            <person name="Nagy I."/>
            <person name="Doyle S."/>
            <person name="Anderson J.B."/>
            <person name="Grigoriev I.V."/>
            <person name="Gueldener U."/>
            <person name="Muensterkoetter M."/>
            <person name="Nagy L.G."/>
        </authorList>
    </citation>
    <scope>NUCLEOTIDE SEQUENCE [LARGE SCALE GENOMIC DNA]</scope>
    <source>
        <strain evidence="18">C18/9</strain>
    </source>
</reference>
<feature type="compositionally biased region" description="Polar residues" evidence="15">
    <location>
        <begin position="224"/>
        <end position="237"/>
    </location>
</feature>
<accession>A0A284SC19</accession>
<dbReference type="EMBL" id="FUEG01000062">
    <property type="protein sequence ID" value="SJL18553.1"/>
    <property type="molecule type" value="Genomic_DNA"/>
</dbReference>
<dbReference type="PROSITE" id="PS50994">
    <property type="entry name" value="INTEGRASE"/>
    <property type="match status" value="1"/>
</dbReference>
<evidence type="ECO:0000256" key="7">
    <source>
        <dbReference type="ARBA" id="ARBA00022842"/>
    </source>
</evidence>
<dbReference type="GO" id="GO:0006310">
    <property type="term" value="P:DNA recombination"/>
    <property type="evidence" value="ECO:0007669"/>
    <property type="project" value="UniProtKB-KW"/>
</dbReference>
<evidence type="ECO:0000256" key="5">
    <source>
        <dbReference type="ARBA" id="ARBA00022759"/>
    </source>
</evidence>
<dbReference type="InterPro" id="IPR012337">
    <property type="entry name" value="RNaseH-like_sf"/>
</dbReference>
<dbReference type="InterPro" id="IPR036397">
    <property type="entry name" value="RNaseH_sf"/>
</dbReference>
<keyword evidence="18" id="KW-1185">Reference proteome</keyword>
<gene>
    <name evidence="17" type="ORF">ARMOST_22147</name>
</gene>
<dbReference type="GO" id="GO:0046872">
    <property type="term" value="F:metal ion binding"/>
    <property type="evidence" value="ECO:0007669"/>
    <property type="project" value="UniProtKB-KW"/>
</dbReference>
<dbReference type="GO" id="GO:0003964">
    <property type="term" value="F:RNA-directed DNA polymerase activity"/>
    <property type="evidence" value="ECO:0007669"/>
    <property type="project" value="UniProtKB-KW"/>
</dbReference>
<dbReference type="GO" id="GO:0003887">
    <property type="term" value="F:DNA-directed DNA polymerase activity"/>
    <property type="evidence" value="ECO:0007669"/>
    <property type="project" value="UniProtKB-KW"/>
</dbReference>
<dbReference type="Proteomes" id="UP000219338">
    <property type="component" value="Unassembled WGS sequence"/>
</dbReference>
<keyword evidence="5" id="KW-0255">Endonuclease</keyword>
<evidence type="ECO:0000256" key="1">
    <source>
        <dbReference type="ARBA" id="ARBA00022578"/>
    </source>
</evidence>
<evidence type="ECO:0000256" key="6">
    <source>
        <dbReference type="ARBA" id="ARBA00022801"/>
    </source>
</evidence>
<dbReference type="AlphaFoldDB" id="A0A284SC19"/>
<evidence type="ECO:0000256" key="11">
    <source>
        <dbReference type="ARBA" id="ARBA00022932"/>
    </source>
</evidence>
<keyword evidence="1" id="KW-0815">Transposition</keyword>
<keyword evidence="12" id="KW-0233">DNA recombination</keyword>
<keyword evidence="6" id="KW-0378">Hydrolase</keyword>
<dbReference type="GO" id="GO:0004519">
    <property type="term" value="F:endonuclease activity"/>
    <property type="evidence" value="ECO:0007669"/>
    <property type="project" value="UniProtKB-KW"/>
</dbReference>
<dbReference type="PANTHER" id="PTHR42648:SF11">
    <property type="entry name" value="TRANSPOSON TY4-P GAG-POL POLYPROTEIN"/>
    <property type="match status" value="1"/>
</dbReference>
<dbReference type="GO" id="GO:0005634">
    <property type="term" value="C:nucleus"/>
    <property type="evidence" value="ECO:0007669"/>
    <property type="project" value="UniProtKB-ARBA"/>
</dbReference>
<dbReference type="STRING" id="47428.A0A284SC19"/>
<evidence type="ECO:0000256" key="15">
    <source>
        <dbReference type="SAM" id="MobiDB-lite"/>
    </source>
</evidence>
<evidence type="ECO:0000313" key="18">
    <source>
        <dbReference type="Proteomes" id="UP000219338"/>
    </source>
</evidence>
<evidence type="ECO:0000256" key="14">
    <source>
        <dbReference type="ARBA" id="ARBA00049244"/>
    </source>
</evidence>
<keyword evidence="3" id="KW-0540">Nuclease</keyword>
<feature type="domain" description="Integrase catalytic" evidence="16">
    <location>
        <begin position="1"/>
        <end position="124"/>
    </location>
</feature>
<evidence type="ECO:0000256" key="9">
    <source>
        <dbReference type="ARBA" id="ARBA00022908"/>
    </source>
</evidence>
<comment type="catalytic activity">
    <reaction evidence="14">
        <text>DNA(n) + a 2'-deoxyribonucleoside 5'-triphosphate = DNA(n+1) + diphosphate</text>
        <dbReference type="Rhea" id="RHEA:22508"/>
        <dbReference type="Rhea" id="RHEA-COMP:17339"/>
        <dbReference type="Rhea" id="RHEA-COMP:17340"/>
        <dbReference type="ChEBI" id="CHEBI:33019"/>
        <dbReference type="ChEBI" id="CHEBI:61560"/>
        <dbReference type="ChEBI" id="CHEBI:173112"/>
        <dbReference type="EC" id="2.7.7.7"/>
    </reaction>
</comment>
<evidence type="ECO:0000256" key="8">
    <source>
        <dbReference type="ARBA" id="ARBA00022884"/>
    </source>
</evidence>
<keyword evidence="4" id="KW-0479">Metal-binding</keyword>
<dbReference type="GO" id="GO:0015074">
    <property type="term" value="P:DNA integration"/>
    <property type="evidence" value="ECO:0007669"/>
    <property type="project" value="UniProtKB-KW"/>
</dbReference>
<dbReference type="GO" id="GO:0032196">
    <property type="term" value="P:transposition"/>
    <property type="evidence" value="ECO:0007669"/>
    <property type="project" value="UniProtKB-KW"/>
</dbReference>
<keyword evidence="11" id="KW-0808">Transferase</keyword>
<dbReference type="InterPro" id="IPR057670">
    <property type="entry name" value="SH3_retrovirus"/>
</dbReference>
<organism evidence="17 18">
    <name type="scientific">Armillaria ostoyae</name>
    <name type="common">Armillaria root rot fungus</name>
    <dbReference type="NCBI Taxonomy" id="47428"/>
    <lineage>
        <taxon>Eukaryota</taxon>
        <taxon>Fungi</taxon>
        <taxon>Dikarya</taxon>
        <taxon>Basidiomycota</taxon>
        <taxon>Agaricomycotina</taxon>
        <taxon>Agaricomycetes</taxon>
        <taxon>Agaricomycetidae</taxon>
        <taxon>Agaricales</taxon>
        <taxon>Marasmiineae</taxon>
        <taxon>Physalacriaceae</taxon>
        <taxon>Armillaria</taxon>
    </lineage>
</organism>
<dbReference type="InterPro" id="IPR001584">
    <property type="entry name" value="Integrase_cat-core"/>
</dbReference>
<comment type="catalytic activity">
    <reaction evidence="13">
        <text>DNA(n) + a 2'-deoxyribonucleoside 5'-triphosphate = DNA(n+1) + diphosphate</text>
        <dbReference type="Rhea" id="RHEA:22508"/>
        <dbReference type="Rhea" id="RHEA-COMP:17339"/>
        <dbReference type="Rhea" id="RHEA-COMP:17340"/>
        <dbReference type="ChEBI" id="CHEBI:33019"/>
        <dbReference type="ChEBI" id="CHEBI:61560"/>
        <dbReference type="ChEBI" id="CHEBI:173112"/>
        <dbReference type="EC" id="2.7.7.49"/>
    </reaction>
</comment>
<keyword evidence="9" id="KW-0229">DNA integration</keyword>
<dbReference type="PANTHER" id="PTHR42648">
    <property type="entry name" value="TRANSPOSASE, PUTATIVE-RELATED"/>
    <property type="match status" value="1"/>
</dbReference>
<dbReference type="OMA" id="TITHFAL"/>
<protein>
    <recommendedName>
        <fullName evidence="16">Integrase catalytic domain-containing protein</fullName>
    </recommendedName>
</protein>
<keyword evidence="10" id="KW-0695">RNA-directed DNA polymerase</keyword>
<evidence type="ECO:0000256" key="12">
    <source>
        <dbReference type="ARBA" id="ARBA00023172"/>
    </source>
</evidence>
<sequence>MKEQSQSFNRIKEYVTFIETQYGVKPKIIRVDNAKELTSKEVKDWLKEKGIELQTSAPYAHSSNGVAKRFNRTLIKLTRAMLIAHGLPSYLWEVAVKYAAYIRNMALTRALEKETLDEEWTREKPDVSHLRELGSDVWVLTKGKNLSKLEAKSKKYIFVGYLDGPKAIRYYDPQSRQIRVSRNFIFAEPSKTAEFGNTDNVRLEGETQGTSDPKLPVSADEEQGQSQNDLPMTSSPGIQPKSRPGMTSLPPGVDTKGYPRRSSRNIGDHDYRVLNNPNVRIPAAPRSSNSSPMPIPEHTSEQNFANFAAIRSYLAGAGDDIKIDNFPRSVAEAEASPECAEWKKAMDEEMSVIKEMGTYTKEDLPAERDTIGCKWVFLNISKTQNWSFRASSFFSHLSAPLSSVIGSWSWQTGPSASLSSCH</sequence>